<dbReference type="InterPro" id="IPR019734">
    <property type="entry name" value="TPR_rpt"/>
</dbReference>
<keyword evidence="3 4" id="KW-1015">Disulfide bond</keyword>
<reference evidence="8" key="1">
    <citation type="submission" date="2022-03" db="EMBL/GenBank/DDBJ databases">
        <authorList>
            <person name="Martin C."/>
        </authorList>
    </citation>
    <scope>NUCLEOTIDE SEQUENCE</scope>
</reference>
<dbReference type="SUPFAM" id="SSF48452">
    <property type="entry name" value="TPR-like"/>
    <property type="match status" value="3"/>
</dbReference>
<feature type="disulfide bond" evidence="4">
    <location>
        <begin position="324"/>
        <end position="333"/>
    </location>
</feature>
<feature type="domain" description="EGF-like" evidence="7">
    <location>
        <begin position="220"/>
        <end position="256"/>
    </location>
</feature>
<feature type="disulfide bond" evidence="4">
    <location>
        <begin position="285"/>
        <end position="294"/>
    </location>
</feature>
<dbReference type="InterPro" id="IPR005105">
    <property type="entry name" value="GlnD_Uridyltrans_N"/>
</dbReference>
<dbReference type="SMART" id="SM00179">
    <property type="entry name" value="EGF_CA"/>
    <property type="match status" value="5"/>
</dbReference>
<dbReference type="InterPro" id="IPR000742">
    <property type="entry name" value="EGF"/>
</dbReference>
<evidence type="ECO:0000256" key="6">
    <source>
        <dbReference type="SAM" id="SignalP"/>
    </source>
</evidence>
<dbReference type="Gene3D" id="2.10.25.10">
    <property type="entry name" value="Laminin"/>
    <property type="match status" value="10"/>
</dbReference>
<feature type="domain" description="EGF-like" evidence="7">
    <location>
        <begin position="375"/>
        <end position="411"/>
    </location>
</feature>
<feature type="domain" description="EGF-like" evidence="7">
    <location>
        <begin position="103"/>
        <end position="139"/>
    </location>
</feature>
<dbReference type="PROSITE" id="PS50005">
    <property type="entry name" value="TPR"/>
    <property type="match status" value="2"/>
</dbReference>
<keyword evidence="5" id="KW-0802">TPR repeat</keyword>
<feature type="chain" id="PRO_5035832820" description="EGF-like domain-containing protein" evidence="6">
    <location>
        <begin position="24"/>
        <end position="1645"/>
    </location>
</feature>
<name>A0A8S4NFA9_OWEFU</name>
<dbReference type="SUPFAM" id="SSF57196">
    <property type="entry name" value="EGF/Laminin"/>
    <property type="match status" value="10"/>
</dbReference>
<evidence type="ECO:0000313" key="8">
    <source>
        <dbReference type="EMBL" id="CAH1779467.1"/>
    </source>
</evidence>
<evidence type="ECO:0000256" key="4">
    <source>
        <dbReference type="PROSITE-ProRule" id="PRU00076"/>
    </source>
</evidence>
<feature type="domain" description="EGF-like" evidence="7">
    <location>
        <begin position="414"/>
        <end position="450"/>
    </location>
</feature>
<dbReference type="OrthoDB" id="5986190at2759"/>
<dbReference type="PROSITE" id="PS50026">
    <property type="entry name" value="EGF_3"/>
    <property type="match status" value="12"/>
</dbReference>
<dbReference type="Pfam" id="PF03445">
    <property type="entry name" value="DUF294"/>
    <property type="match status" value="1"/>
</dbReference>
<dbReference type="InterPro" id="IPR013032">
    <property type="entry name" value="EGF-like_CS"/>
</dbReference>
<accession>A0A8S4NFA9</accession>
<gene>
    <name evidence="8" type="ORF">OFUS_LOCUS6273</name>
</gene>
<dbReference type="InterPro" id="IPR011990">
    <property type="entry name" value="TPR-like_helical_dom_sf"/>
</dbReference>
<feature type="disulfide bond" evidence="4">
    <location>
        <begin position="207"/>
        <end position="216"/>
    </location>
</feature>
<feature type="repeat" description="TPR" evidence="5">
    <location>
        <begin position="1316"/>
        <end position="1349"/>
    </location>
</feature>
<dbReference type="SMART" id="SM00028">
    <property type="entry name" value="TPR"/>
    <property type="match status" value="10"/>
</dbReference>
<feature type="disulfide bond" evidence="4">
    <location>
        <begin position="168"/>
        <end position="177"/>
    </location>
</feature>
<keyword evidence="2" id="KW-0677">Repeat</keyword>
<evidence type="ECO:0000256" key="1">
    <source>
        <dbReference type="ARBA" id="ARBA00022536"/>
    </source>
</evidence>
<dbReference type="GO" id="GO:0008773">
    <property type="term" value="F:[protein-PII] uridylyltransferase activity"/>
    <property type="evidence" value="ECO:0007669"/>
    <property type="project" value="InterPro"/>
</dbReference>
<dbReference type="Pfam" id="PF13181">
    <property type="entry name" value="TPR_8"/>
    <property type="match status" value="2"/>
</dbReference>
<dbReference type="PANTHER" id="PTHR19959:SF119">
    <property type="entry name" value="FUNGAL LIPASE-LIKE DOMAIN-CONTAINING PROTEIN"/>
    <property type="match status" value="1"/>
</dbReference>
<dbReference type="EMBL" id="CAIIXF020000003">
    <property type="protein sequence ID" value="CAH1779467.1"/>
    <property type="molecule type" value="Genomic_DNA"/>
</dbReference>
<comment type="caution">
    <text evidence="8">The sequence shown here is derived from an EMBL/GenBank/DDBJ whole genome shotgun (WGS) entry which is preliminary data.</text>
</comment>
<keyword evidence="9" id="KW-1185">Reference proteome</keyword>
<dbReference type="Pfam" id="PF00008">
    <property type="entry name" value="EGF"/>
    <property type="match status" value="1"/>
</dbReference>
<dbReference type="Pfam" id="PF12661">
    <property type="entry name" value="hEGF"/>
    <property type="match status" value="1"/>
</dbReference>
<evidence type="ECO:0000256" key="2">
    <source>
        <dbReference type="ARBA" id="ARBA00022737"/>
    </source>
</evidence>
<feature type="disulfide bond" evidence="4">
    <location>
        <begin position="51"/>
        <end position="60"/>
    </location>
</feature>
<dbReference type="Proteomes" id="UP000749559">
    <property type="component" value="Unassembled WGS sequence"/>
</dbReference>
<evidence type="ECO:0000259" key="7">
    <source>
        <dbReference type="PROSITE" id="PS50026"/>
    </source>
</evidence>
<dbReference type="GO" id="GO:0005509">
    <property type="term" value="F:calcium ion binding"/>
    <property type="evidence" value="ECO:0007669"/>
    <property type="project" value="InterPro"/>
</dbReference>
<evidence type="ECO:0000256" key="5">
    <source>
        <dbReference type="PROSITE-ProRule" id="PRU00339"/>
    </source>
</evidence>
<feature type="domain" description="EGF-like" evidence="7">
    <location>
        <begin position="142"/>
        <end position="178"/>
    </location>
</feature>
<feature type="domain" description="EGF-like" evidence="7">
    <location>
        <begin position="453"/>
        <end position="489"/>
    </location>
</feature>
<dbReference type="InterPro" id="IPR001881">
    <property type="entry name" value="EGF-like_Ca-bd_dom"/>
</dbReference>
<sequence length="1645" mass="184874">MANQLLYAGLLILGLYCVTEVGADFYGPCTTNSCGTNGACTGDNYFHYCVCSGNFTGSRCQYDTNTLCSNYCQNGGSCSVTLKGLVWCQCPDGFLGQRCETNATDPCYKAPCLNGGTCIGTLGYSYCSCATGFLGSTCSVNGTAICDGYCQNSGTCQVSEYGHPSCWCAKGFFGDRCQKNETSACIKAPCLNGGSCIGDIYYHYCACPGAFKGKRCEIDTVTLCTGYCSNGGTCKVDDYGNAFCICPTGFEGYQCQLNRTDPCWAHPCLNGGTCIGDHYYHYCKCPTNFIGKTCTTDVSAVCTSYCANNGTCNIDSHGRPYCTCATGFFGYQCQKTTASPCYPTCKNGATCQMIGYKAFCLCATNFTGYSCEIDSSAICTDYCQNGGVCTVDFNGKRHCDCPVNFFGYRCEINATDPCYQHPCENGGTCIGNLYNHYCSCATGFTGKTCSCNSTSICDSYCQNNGTCHTDSFCHPKCHCAYGFSGYRCENRHHDLHETTFGEAEVDELGQGIKHDPAEGKDLLDETSGGEVSPDFYDLGQRIKAVSESKDLLGESKLLQQLGDKYLELASRSREGWHYVMACGLFNSARCCIDKFSTINPTAAQDELQSLRDDQTKAIDQVENLYITQQVGVGAIPEHDVPKGTYKSRLTQIREYSRNSTDHIQVFMKVDMSSADMEKEDEVKTIEASAKFYNELTEKLKQFYRGLLDDCYAVLGKPSCKYAILGLGSLARQEATAWSDLESAILFDDTNKSEDEITSTKTYFRTLSHLFHIKLINLGETILPSLCIPVLNDFNKELPAGLRNNEYFDDVTPSGVCFDGAMPWASKTPLGRRETDTKPPLELTMTARELATQQKEDACMKEGYHLADVLMSTTLIDGDGELYDEYNKTVNAILQSPSMQDPTMTVARFRGIQTFIDDALKEQQKTLLGSLNMVLSAKKDIYRFATMSINSLKLIHGLSSTCPLDILDELVEVKKISESAAQDLKIMVCIAINLRHSVYAKKNRQHELISFTKSLEDSTGESLSVRDYTAVYRFLFTFTLWFEDICYRQIPNQAFDLIFPRYFDNSSSMKAMIHKHMNYFDLALEALFKGEEEALKDNNKELLFEIWYGIGCMLQSMGKDTDALHYLHKAYDVSQNTIHGSNIALFANLCHTIGDIYIKRREFSYAFNFTQQAYDLTYKGFRSHPRIRKILHSRAVLSQHIGNSEEAIRISQMALEEDKRINQNKPCLDVVYSLYTLGHIYRETRNYQQAQIYFQEGLEIINDIMKDVPHILKAMIYHDMAISWHGLQDFPKALAYCQKTIKMYQEVYHNIPNERIAATFLMVGLVLEDTNRHVEAMDSYRKAYEMNNASNQNRPHPTTASILNKIGTLYRIKKDYESALNNHEMALKMLKLIFQERPNPIIATTMTLIGEVHRENGSPEIALIWHQKSKEIYEKVYQGRYHTDIAGVFKCIAIAFISMKKYQDAKLNFEEAYQILKRVHKDSPNMDVANALHGMGVIHHDIGEIASAQKYYEMGLKMQKEVYRDSRHKDIAISHIGLAKIGETKPRLVHLFEADRILKSMFKDDPHHLKAEVLLMIGLIYENLNKPEAALRNLEQGIKMSQICKHKRLEIWVKQAYDTMLKIYKSRNDVDKCIDIACAMKSLELK</sequence>
<dbReference type="PROSITE" id="PS01186">
    <property type="entry name" value="EGF_2"/>
    <property type="match status" value="6"/>
</dbReference>
<feature type="signal peptide" evidence="6">
    <location>
        <begin position="1"/>
        <end position="23"/>
    </location>
</feature>
<feature type="disulfide bond" evidence="4">
    <location>
        <begin position="224"/>
        <end position="234"/>
    </location>
</feature>
<dbReference type="Gene3D" id="1.25.40.10">
    <property type="entry name" value="Tetratricopeptide repeat domain"/>
    <property type="match status" value="4"/>
</dbReference>
<protein>
    <recommendedName>
        <fullName evidence="7">EGF-like domain-containing protein</fullName>
    </recommendedName>
</protein>
<keyword evidence="1 4" id="KW-0245">EGF-like domain</keyword>
<evidence type="ECO:0000313" key="9">
    <source>
        <dbReference type="Proteomes" id="UP000749559"/>
    </source>
</evidence>
<dbReference type="CDD" id="cd00054">
    <property type="entry name" value="EGF_CA"/>
    <property type="match status" value="4"/>
</dbReference>
<feature type="disulfide bond" evidence="4">
    <location>
        <begin position="479"/>
        <end position="488"/>
    </location>
</feature>
<feature type="disulfide bond" evidence="4">
    <location>
        <begin position="129"/>
        <end position="138"/>
    </location>
</feature>
<feature type="disulfide bond" evidence="4">
    <location>
        <begin position="146"/>
        <end position="156"/>
    </location>
</feature>
<feature type="domain" description="EGF-like" evidence="7">
    <location>
        <begin position="25"/>
        <end position="61"/>
    </location>
</feature>
<evidence type="ECO:0000256" key="3">
    <source>
        <dbReference type="ARBA" id="ARBA00023157"/>
    </source>
</evidence>
<dbReference type="PANTHER" id="PTHR19959">
    <property type="entry name" value="KINESIN LIGHT CHAIN"/>
    <property type="match status" value="1"/>
</dbReference>
<feature type="disulfide bond" evidence="4">
    <location>
        <begin position="379"/>
        <end position="389"/>
    </location>
</feature>
<feature type="domain" description="EGF-like" evidence="7">
    <location>
        <begin position="298"/>
        <end position="334"/>
    </location>
</feature>
<dbReference type="Gene3D" id="1.10.357.170">
    <property type="match status" value="1"/>
</dbReference>
<feature type="disulfide bond" evidence="4">
    <location>
        <begin position="362"/>
        <end position="371"/>
    </location>
</feature>
<feature type="repeat" description="TPR" evidence="5">
    <location>
        <begin position="1230"/>
        <end position="1263"/>
    </location>
</feature>
<dbReference type="PROSITE" id="PS00022">
    <property type="entry name" value="EGF_1"/>
    <property type="match status" value="12"/>
</dbReference>
<feature type="disulfide bond" evidence="4">
    <location>
        <begin position="401"/>
        <end position="410"/>
    </location>
</feature>
<feature type="disulfide bond" evidence="4">
    <location>
        <begin position="68"/>
        <end position="78"/>
    </location>
</feature>
<feature type="disulfide bond" evidence="4">
    <location>
        <begin position="341"/>
        <end position="351"/>
    </location>
</feature>
<feature type="domain" description="EGF-like" evidence="7">
    <location>
        <begin position="64"/>
        <end position="100"/>
    </location>
</feature>
<feature type="disulfide bond" evidence="4">
    <location>
        <begin position="440"/>
        <end position="449"/>
    </location>
</feature>
<feature type="disulfide bond" evidence="4">
    <location>
        <begin position="457"/>
        <end position="467"/>
    </location>
</feature>
<proteinExistence type="predicted"/>
<comment type="caution">
    <text evidence="4">Lacks conserved residue(s) required for the propagation of feature annotation.</text>
</comment>
<organism evidence="8 9">
    <name type="scientific">Owenia fusiformis</name>
    <name type="common">Polychaete worm</name>
    <dbReference type="NCBI Taxonomy" id="6347"/>
    <lineage>
        <taxon>Eukaryota</taxon>
        <taxon>Metazoa</taxon>
        <taxon>Spiralia</taxon>
        <taxon>Lophotrochozoa</taxon>
        <taxon>Annelida</taxon>
        <taxon>Polychaeta</taxon>
        <taxon>Sedentaria</taxon>
        <taxon>Canalipalpata</taxon>
        <taxon>Sabellida</taxon>
        <taxon>Oweniida</taxon>
        <taxon>Oweniidae</taxon>
        <taxon>Owenia</taxon>
    </lineage>
</organism>
<feature type="disulfide bond" evidence="4">
    <location>
        <begin position="90"/>
        <end position="99"/>
    </location>
</feature>
<feature type="disulfide bond" evidence="4">
    <location>
        <begin position="302"/>
        <end position="312"/>
    </location>
</feature>
<feature type="domain" description="EGF-like" evidence="7">
    <location>
        <begin position="337"/>
        <end position="372"/>
    </location>
</feature>
<feature type="domain" description="EGF-like" evidence="7">
    <location>
        <begin position="259"/>
        <end position="295"/>
    </location>
</feature>
<feature type="disulfide bond" evidence="4">
    <location>
        <begin position="246"/>
        <end position="255"/>
    </location>
</feature>
<feature type="domain" description="EGF-like" evidence="7">
    <location>
        <begin position="181"/>
        <end position="217"/>
    </location>
</feature>
<keyword evidence="6" id="KW-0732">Signal</keyword>
<dbReference type="SMART" id="SM00181">
    <property type="entry name" value="EGF"/>
    <property type="match status" value="12"/>
</dbReference>